<dbReference type="PANTHER" id="PTHR33507">
    <property type="entry name" value="INNER MEMBRANE PROTEIN YBBJ"/>
    <property type="match status" value="1"/>
</dbReference>
<dbReference type="Gene3D" id="3.90.226.10">
    <property type="entry name" value="2-enoyl-CoA Hydratase, Chain A, domain 1"/>
    <property type="match status" value="1"/>
</dbReference>
<dbReference type="PANTHER" id="PTHR33507:SF4">
    <property type="entry name" value="NODULATION COMPETITIVENESS PROTEIN NFED"/>
    <property type="match status" value="1"/>
</dbReference>
<evidence type="ECO:0000313" key="11">
    <source>
        <dbReference type="Proteomes" id="UP000736328"/>
    </source>
</evidence>
<dbReference type="InterPro" id="IPR012340">
    <property type="entry name" value="NA-bd_OB-fold"/>
</dbReference>
<keyword evidence="3 5" id="KW-1133">Transmembrane helix</keyword>
<sequence length="425" mass="45014">MKKLLLLVLSIILVSGMTEASEVLVARVEDAVSPASARFMVQAIERAQVEKAECLIVEMDTPGGLDQSMRQVIKVIMASEVPVVVFVAPQGSRAASAGAFITMASHVAAMAPGTSIGAAHPVSIGAGGPMDSAMSGKVTNDAAAYIRSIAEKRGRNIAWADSAVRHSVSLSETEALKRRVIDLIAPNTSALLDSLDGRLVIIDQDTLTLSTMSARAITVEMNWRDKFLAVISNPNIAYVFFMLGLLGLYFEFSNPGAILPGVVGAISLILAFFAFQTLSVNYAGLLLILLSIVLFIVDVKAATHGVLTTGGIIAMFIGSVMLFNAPDPAMRASLQVIIPVVVVTAAFFIIGVWLSIRTLRTRPVSGDKGLLGQEGDARTKVNKDGGRVFVAGTHWSAWSETEIAEGTKIKVMEVKGMTLKVTISG</sequence>
<accession>A0A933I9P8</accession>
<comment type="subcellular location">
    <subcellularLocation>
        <location evidence="1">Membrane</location>
        <topology evidence="1">Multi-pass membrane protein</topology>
    </subcellularLocation>
</comment>
<protein>
    <submittedName>
        <fullName evidence="10">Nodulation protein NfeD</fullName>
    </submittedName>
</protein>
<feature type="chain" id="PRO_5037392147" evidence="6">
    <location>
        <begin position="21"/>
        <end position="425"/>
    </location>
</feature>
<evidence type="ECO:0000256" key="2">
    <source>
        <dbReference type="ARBA" id="ARBA00022692"/>
    </source>
</evidence>
<evidence type="ECO:0000256" key="1">
    <source>
        <dbReference type="ARBA" id="ARBA00004141"/>
    </source>
</evidence>
<evidence type="ECO:0000259" key="9">
    <source>
        <dbReference type="Pfam" id="PF25145"/>
    </source>
</evidence>
<feature type="transmembrane region" description="Helical" evidence="5">
    <location>
        <begin position="257"/>
        <end position="275"/>
    </location>
</feature>
<dbReference type="Gene3D" id="2.40.50.140">
    <property type="entry name" value="Nucleic acid-binding proteins"/>
    <property type="match status" value="1"/>
</dbReference>
<dbReference type="Pfam" id="PF25145">
    <property type="entry name" value="NfeD1b_N"/>
    <property type="match status" value="1"/>
</dbReference>
<dbReference type="GO" id="GO:0016020">
    <property type="term" value="C:membrane"/>
    <property type="evidence" value="ECO:0007669"/>
    <property type="project" value="UniProtKB-SubCell"/>
</dbReference>
<gene>
    <name evidence="10" type="ORF">HY768_03500</name>
</gene>
<evidence type="ECO:0000256" key="5">
    <source>
        <dbReference type="SAM" id="Phobius"/>
    </source>
</evidence>
<feature type="domain" description="NfeD1b N-terminal" evidence="9">
    <location>
        <begin position="23"/>
        <end position="187"/>
    </location>
</feature>
<keyword evidence="6" id="KW-0732">Signal</keyword>
<comment type="caution">
    <text evidence="10">The sequence shown here is derived from an EMBL/GenBank/DDBJ whole genome shotgun (WGS) entry which is preliminary data.</text>
</comment>
<dbReference type="Proteomes" id="UP000736328">
    <property type="component" value="Unassembled WGS sequence"/>
</dbReference>
<dbReference type="AlphaFoldDB" id="A0A933I9P8"/>
<feature type="domain" description="NfeD integral membrane" evidence="8">
    <location>
        <begin position="235"/>
        <end position="353"/>
    </location>
</feature>
<dbReference type="SUPFAM" id="SSF141322">
    <property type="entry name" value="NfeD domain-like"/>
    <property type="match status" value="1"/>
</dbReference>
<evidence type="ECO:0000259" key="7">
    <source>
        <dbReference type="Pfam" id="PF01957"/>
    </source>
</evidence>
<feature type="transmembrane region" description="Helical" evidence="5">
    <location>
        <begin position="306"/>
        <end position="324"/>
    </location>
</feature>
<feature type="transmembrane region" description="Helical" evidence="5">
    <location>
        <begin position="336"/>
        <end position="356"/>
    </location>
</feature>
<dbReference type="InterPro" id="IPR056738">
    <property type="entry name" value="NfeD1b_N"/>
</dbReference>
<feature type="transmembrane region" description="Helical" evidence="5">
    <location>
        <begin position="227"/>
        <end position="250"/>
    </location>
</feature>
<feature type="domain" description="NfeD-like C-terminal" evidence="7">
    <location>
        <begin position="369"/>
        <end position="421"/>
    </location>
</feature>
<feature type="transmembrane region" description="Helical" evidence="5">
    <location>
        <begin position="281"/>
        <end position="299"/>
    </location>
</feature>
<evidence type="ECO:0000256" key="6">
    <source>
        <dbReference type="SAM" id="SignalP"/>
    </source>
</evidence>
<dbReference type="Pfam" id="PF24961">
    <property type="entry name" value="NfeD_membrane"/>
    <property type="match status" value="1"/>
</dbReference>
<feature type="signal peptide" evidence="6">
    <location>
        <begin position="1"/>
        <end position="20"/>
    </location>
</feature>
<evidence type="ECO:0000256" key="4">
    <source>
        <dbReference type="ARBA" id="ARBA00023136"/>
    </source>
</evidence>
<proteinExistence type="predicted"/>
<dbReference type="Pfam" id="PF01957">
    <property type="entry name" value="NfeD"/>
    <property type="match status" value="1"/>
</dbReference>
<dbReference type="CDD" id="cd07020">
    <property type="entry name" value="Clp_protease_NfeD_1"/>
    <property type="match status" value="1"/>
</dbReference>
<reference evidence="10" key="1">
    <citation type="submission" date="2020-07" db="EMBL/GenBank/DDBJ databases">
        <title>Huge and variable diversity of episymbiotic CPR bacteria and DPANN archaea in groundwater ecosystems.</title>
        <authorList>
            <person name="He C.Y."/>
            <person name="Keren R."/>
            <person name="Whittaker M."/>
            <person name="Farag I.F."/>
            <person name="Doudna J."/>
            <person name="Cate J.H.D."/>
            <person name="Banfield J.F."/>
        </authorList>
    </citation>
    <scope>NUCLEOTIDE SEQUENCE</scope>
    <source>
        <strain evidence="10">NC_groundwater_1520_Pr4_B-0.1um_53_5</strain>
    </source>
</reference>
<evidence type="ECO:0000259" key="8">
    <source>
        <dbReference type="Pfam" id="PF24961"/>
    </source>
</evidence>
<dbReference type="SUPFAM" id="SSF52096">
    <property type="entry name" value="ClpP/crotonase"/>
    <property type="match status" value="1"/>
</dbReference>
<keyword evidence="4 5" id="KW-0472">Membrane</keyword>
<dbReference type="InterPro" id="IPR056739">
    <property type="entry name" value="NfeD_membrane"/>
</dbReference>
<evidence type="ECO:0000256" key="3">
    <source>
        <dbReference type="ARBA" id="ARBA00022989"/>
    </source>
</evidence>
<organism evidence="10 11">
    <name type="scientific">candidate division TA06 bacterium</name>
    <dbReference type="NCBI Taxonomy" id="2250710"/>
    <lineage>
        <taxon>Bacteria</taxon>
        <taxon>Bacteria division TA06</taxon>
    </lineage>
</organism>
<name>A0A933I9P8_UNCT6</name>
<dbReference type="EMBL" id="JACQXR010000042">
    <property type="protein sequence ID" value="MBI4726284.1"/>
    <property type="molecule type" value="Genomic_DNA"/>
</dbReference>
<evidence type="ECO:0000313" key="10">
    <source>
        <dbReference type="EMBL" id="MBI4726284.1"/>
    </source>
</evidence>
<dbReference type="FunFam" id="3.90.226.10:FF:000089">
    <property type="entry name" value="Membrane-bound serine protease"/>
    <property type="match status" value="1"/>
</dbReference>
<dbReference type="InterPro" id="IPR052165">
    <property type="entry name" value="Membrane_assoc_protease"/>
</dbReference>
<keyword evidence="2 5" id="KW-0812">Transmembrane</keyword>
<dbReference type="InterPro" id="IPR029045">
    <property type="entry name" value="ClpP/crotonase-like_dom_sf"/>
</dbReference>
<dbReference type="InterPro" id="IPR002810">
    <property type="entry name" value="NfeD-like_C"/>
</dbReference>